<dbReference type="SMART" id="SM00184">
    <property type="entry name" value="RING"/>
    <property type="match status" value="1"/>
</dbReference>
<feature type="domain" description="Helicase C-terminal" evidence="11">
    <location>
        <begin position="1202"/>
        <end position="1351"/>
    </location>
</feature>
<dbReference type="GO" id="GO:0061630">
    <property type="term" value="F:ubiquitin protein ligase activity"/>
    <property type="evidence" value="ECO:0007669"/>
    <property type="project" value="TreeGrafter"/>
</dbReference>
<comment type="caution">
    <text evidence="12">The sequence shown here is derived from an EMBL/GenBank/DDBJ whole genome shotgun (WGS) entry which is preliminary data.</text>
</comment>
<keyword evidence="13" id="KW-1185">Reference proteome</keyword>
<organism evidence="12 13">
    <name type="scientific">Absidia repens</name>
    <dbReference type="NCBI Taxonomy" id="90262"/>
    <lineage>
        <taxon>Eukaryota</taxon>
        <taxon>Fungi</taxon>
        <taxon>Fungi incertae sedis</taxon>
        <taxon>Mucoromycota</taxon>
        <taxon>Mucoromycotina</taxon>
        <taxon>Mucoromycetes</taxon>
        <taxon>Mucorales</taxon>
        <taxon>Cunninghamellaceae</taxon>
        <taxon>Absidia</taxon>
    </lineage>
</organism>
<dbReference type="GO" id="GO:0016787">
    <property type="term" value="F:hydrolase activity"/>
    <property type="evidence" value="ECO:0007669"/>
    <property type="project" value="UniProtKB-KW"/>
</dbReference>
<dbReference type="InterPro" id="IPR001650">
    <property type="entry name" value="Helicase_C-like"/>
</dbReference>
<dbReference type="PROSITE" id="PS00518">
    <property type="entry name" value="ZF_RING_1"/>
    <property type="match status" value="1"/>
</dbReference>
<dbReference type="Gene3D" id="3.40.50.300">
    <property type="entry name" value="P-loop containing nucleotide triphosphate hydrolases"/>
    <property type="match status" value="1"/>
</dbReference>
<dbReference type="InterPro" id="IPR049730">
    <property type="entry name" value="SNF2/RAD54-like_C"/>
</dbReference>
<dbReference type="InterPro" id="IPR027417">
    <property type="entry name" value="P-loop_NTPase"/>
</dbReference>
<dbReference type="SMART" id="SM00487">
    <property type="entry name" value="DEXDc"/>
    <property type="match status" value="1"/>
</dbReference>
<feature type="compositionally biased region" description="Low complexity" evidence="8">
    <location>
        <begin position="113"/>
        <end position="136"/>
    </location>
</feature>
<dbReference type="GO" id="GO:0005634">
    <property type="term" value="C:nucleus"/>
    <property type="evidence" value="ECO:0007669"/>
    <property type="project" value="TreeGrafter"/>
</dbReference>
<evidence type="ECO:0000256" key="1">
    <source>
        <dbReference type="ARBA" id="ARBA00022723"/>
    </source>
</evidence>
<keyword evidence="5" id="KW-0862">Zinc</keyword>
<keyword evidence="3 7" id="KW-0863">Zinc-finger</keyword>
<proteinExistence type="predicted"/>
<dbReference type="InterPro" id="IPR001841">
    <property type="entry name" value="Znf_RING"/>
</dbReference>
<dbReference type="InterPro" id="IPR052583">
    <property type="entry name" value="ATP-helicase/E3_Ub-Ligase"/>
</dbReference>
<name>A0A1X2IRH0_9FUNG</name>
<feature type="domain" description="RING-type" evidence="9">
    <location>
        <begin position="1102"/>
        <end position="1140"/>
    </location>
</feature>
<dbReference type="PROSITE" id="PS51192">
    <property type="entry name" value="HELICASE_ATP_BIND_1"/>
    <property type="match status" value="1"/>
</dbReference>
<evidence type="ECO:0000256" key="7">
    <source>
        <dbReference type="PROSITE-ProRule" id="PRU00175"/>
    </source>
</evidence>
<dbReference type="InterPro" id="IPR013083">
    <property type="entry name" value="Znf_RING/FYVE/PHD"/>
</dbReference>
<reference evidence="12 13" key="1">
    <citation type="submission" date="2016-07" db="EMBL/GenBank/DDBJ databases">
        <title>Pervasive Adenine N6-methylation of Active Genes in Fungi.</title>
        <authorList>
            <consortium name="DOE Joint Genome Institute"/>
            <person name="Mondo S.J."/>
            <person name="Dannebaum R.O."/>
            <person name="Kuo R.C."/>
            <person name="Labutti K."/>
            <person name="Haridas S."/>
            <person name="Kuo A."/>
            <person name="Salamov A."/>
            <person name="Ahrendt S.R."/>
            <person name="Lipzen A."/>
            <person name="Sullivan W."/>
            <person name="Andreopoulos W.B."/>
            <person name="Clum A."/>
            <person name="Lindquist E."/>
            <person name="Daum C."/>
            <person name="Ramamoorthy G.K."/>
            <person name="Gryganskyi A."/>
            <person name="Culley D."/>
            <person name="Magnuson J.K."/>
            <person name="James T.Y."/>
            <person name="O'Malley M.A."/>
            <person name="Stajich J.E."/>
            <person name="Spatafora J.W."/>
            <person name="Visel A."/>
            <person name="Grigoriev I.V."/>
        </authorList>
    </citation>
    <scope>NUCLEOTIDE SEQUENCE [LARGE SCALE GENOMIC DNA]</scope>
    <source>
        <strain evidence="12 13">NRRL 1336</strain>
    </source>
</reference>
<gene>
    <name evidence="12" type="ORF">BCR42DRAFT_406807</name>
</gene>
<evidence type="ECO:0000256" key="8">
    <source>
        <dbReference type="SAM" id="MobiDB-lite"/>
    </source>
</evidence>
<dbReference type="GO" id="GO:0006974">
    <property type="term" value="P:DNA damage response"/>
    <property type="evidence" value="ECO:0007669"/>
    <property type="project" value="TreeGrafter"/>
</dbReference>
<dbReference type="InterPro" id="IPR059033">
    <property type="entry name" value="C144_05_dom"/>
</dbReference>
<evidence type="ECO:0000256" key="6">
    <source>
        <dbReference type="ARBA" id="ARBA00022840"/>
    </source>
</evidence>
<dbReference type="Pfam" id="PF13923">
    <property type="entry name" value="zf-C3HC4_2"/>
    <property type="match status" value="1"/>
</dbReference>
<feature type="region of interest" description="Disordered" evidence="8">
    <location>
        <begin position="107"/>
        <end position="137"/>
    </location>
</feature>
<feature type="compositionally biased region" description="Basic residues" evidence="8">
    <location>
        <begin position="1"/>
        <end position="11"/>
    </location>
</feature>
<dbReference type="InterPro" id="IPR038718">
    <property type="entry name" value="SNF2-like_sf"/>
</dbReference>
<dbReference type="PANTHER" id="PTHR45865:SF1">
    <property type="entry name" value="E3 UBIQUITIN-PROTEIN LIGASE SHPRH"/>
    <property type="match status" value="1"/>
</dbReference>
<dbReference type="InterPro" id="IPR014001">
    <property type="entry name" value="Helicase_ATP-bd"/>
</dbReference>
<dbReference type="GO" id="GO:0008270">
    <property type="term" value="F:zinc ion binding"/>
    <property type="evidence" value="ECO:0007669"/>
    <property type="project" value="UniProtKB-KW"/>
</dbReference>
<keyword evidence="1" id="KW-0479">Metal-binding</keyword>
<dbReference type="STRING" id="90262.A0A1X2IRH0"/>
<dbReference type="OrthoDB" id="5330228at2759"/>
<sequence>MPVKNIRKRKNGSSSLKRGSSAEKRPKISKPLEQLLTIGQFVLRSPCPAQSSRINGIDKKKLVAIWAYSKQDEVFGLEQATLKIMTTDNELVFENQATQAFDQDYSNSMTQESNWNNNSSSSNDGNNNNSNDSGSSRTFEDTDFLIQRKLFMNLARLCMTNLITTANISLEYNNNDDMEHCVTTLTLAADTERYTVRNELFLCVFPYLYPTAYSGNWSFDGALPIGDFYRHLQPPVSKKLLRNCFGPGLRPQLTPFQSQNVEWMVQKEGFSILADKTLREIIPNRNQMPYLWEKIPVTSNGLQHIYINRVTQNVFGSWTPQLEWQQQQMYRGGILADEMGLGKTVSTIALILLNSCHNSNVYRRLNHPGLKKTGATLIITPATIIHQWESEFKRHAPTLKVAIYTGIKSIPRFMETEEMANDLSSNDVVLTSYNVLKSEIYYSRNIPKRSRRSDTELIVKRSPLVQILWWRCIVDEAQEVEGAHTLTSEMASLISSYYRWAVTGTPIKSSNFDDLYGLLRFVGNIDNFNSAQYRRLYTLSSLRQLFLDLTKTIMRRNMKSLLRDQIHIPTQHCHVVKISFSAIEQEYYNDLSASTRENSNTGWLDSIGWTKPEDASSPAFSKFVESIRSLRKWLHTLRETCVYPARTGKSKQDVQSLDQVLKIMIQTTLDKIDEAEIGLANDKLRYGGMHELIQKDWNTPLSIYLGWTPYVEEMVRKYGTKLEEAKRLTRFNLDNNSELDEETNIQGSDVKTVQLIQMALTTWQNILHRFYFYTAGVYHMLEDSDKENAYYDMAADMRRQILLRHQEKVVSSMKEVKYMDFNLSPEKRLVSFCPQKETLLLTDDFLTRVDEVADAMNKQMELIVEWRTVLKKMLTSNLVDSNEGDIQGNEYDDSLIIQKKCDIYQDIYQDILRDRHFWLNGVWQAPRVASNQEDTDTDDDTEQKELKHLRQDLEETRQSLAPKRLGSDNMRLLMAELREIASRSNATHKMENYLIQQELTRLGREIKQQKDIQDSLELEYRKLSALSNHRIEYYRALQQISDHVETWESRNPEQTIVELDLRMKGYESTIQEQTSRRRYLENMAKEKQESANGATNDEEMFCLICKEYFTKGVVTHCGHVYCEICAETWFKTSRRCPQCSAKVKSDELYPIFWSATTLQQNDKNEFYQSPSTESSSDGLSNDTLKQIEQVPIKEGLGAKLDSVIRHIKYIQQTNNGKCLVFSQWNRLLGLLANGMKSNCIGYVDLIAGKQDDSIVRFRSDPSINVMLLHSRSHSSGLTLLEAKTVIIIEPVLNESLEKQAIGRVHRIGQTEETSVFWYIVRDTIEEKIQSIHNEKQRHRQISSDIESESTSKPLLALKSDGGGEFVTDDDLRKCFTEVEEH</sequence>
<evidence type="ECO:0000259" key="10">
    <source>
        <dbReference type="PROSITE" id="PS51192"/>
    </source>
</evidence>
<keyword evidence="4" id="KW-0378">Hydrolase</keyword>
<evidence type="ECO:0000259" key="11">
    <source>
        <dbReference type="PROSITE" id="PS51194"/>
    </source>
</evidence>
<dbReference type="Pfam" id="PF00271">
    <property type="entry name" value="Helicase_C"/>
    <property type="match status" value="1"/>
</dbReference>
<dbReference type="InterPro" id="IPR017907">
    <property type="entry name" value="Znf_RING_CS"/>
</dbReference>
<dbReference type="Pfam" id="PF00176">
    <property type="entry name" value="SNF2-rel_dom"/>
    <property type="match status" value="1"/>
</dbReference>
<evidence type="ECO:0000256" key="2">
    <source>
        <dbReference type="ARBA" id="ARBA00022741"/>
    </source>
</evidence>
<evidence type="ECO:0000259" key="9">
    <source>
        <dbReference type="PROSITE" id="PS50089"/>
    </source>
</evidence>
<dbReference type="Gene3D" id="3.30.40.10">
    <property type="entry name" value="Zinc/RING finger domain, C3HC4 (zinc finger)"/>
    <property type="match status" value="1"/>
</dbReference>
<evidence type="ECO:0000256" key="3">
    <source>
        <dbReference type="ARBA" id="ARBA00022771"/>
    </source>
</evidence>
<evidence type="ECO:0000313" key="12">
    <source>
        <dbReference type="EMBL" id="ORZ21095.1"/>
    </source>
</evidence>
<dbReference type="PROSITE" id="PS51194">
    <property type="entry name" value="HELICASE_CTER"/>
    <property type="match status" value="1"/>
</dbReference>
<dbReference type="EMBL" id="MCGE01000005">
    <property type="protein sequence ID" value="ORZ21095.1"/>
    <property type="molecule type" value="Genomic_DNA"/>
</dbReference>
<dbReference type="SUPFAM" id="SSF57850">
    <property type="entry name" value="RING/U-box"/>
    <property type="match status" value="1"/>
</dbReference>
<dbReference type="GO" id="GO:0005524">
    <property type="term" value="F:ATP binding"/>
    <property type="evidence" value="ECO:0007669"/>
    <property type="project" value="InterPro"/>
</dbReference>
<protein>
    <submittedName>
        <fullName evidence="12">SNF2 family N-terminal domain-domain-containing protein</fullName>
    </submittedName>
</protein>
<dbReference type="Pfam" id="PF26021">
    <property type="entry name" value="Ferritin_C144_05"/>
    <property type="match status" value="1"/>
</dbReference>
<evidence type="ECO:0000313" key="13">
    <source>
        <dbReference type="Proteomes" id="UP000193560"/>
    </source>
</evidence>
<dbReference type="PANTHER" id="PTHR45865">
    <property type="entry name" value="E3 UBIQUITIN-PROTEIN LIGASE SHPRH FAMILY MEMBER"/>
    <property type="match status" value="1"/>
</dbReference>
<dbReference type="CDD" id="cd18793">
    <property type="entry name" value="SF2_C_SNF"/>
    <property type="match status" value="1"/>
</dbReference>
<accession>A0A1X2IRH0</accession>
<keyword evidence="2" id="KW-0547">Nucleotide-binding</keyword>
<evidence type="ECO:0000256" key="5">
    <source>
        <dbReference type="ARBA" id="ARBA00022833"/>
    </source>
</evidence>
<keyword evidence="6" id="KW-0067">ATP-binding</keyword>
<dbReference type="InterPro" id="IPR000330">
    <property type="entry name" value="SNF2_N"/>
</dbReference>
<dbReference type="SUPFAM" id="SSF52540">
    <property type="entry name" value="P-loop containing nucleoside triphosphate hydrolases"/>
    <property type="match status" value="2"/>
</dbReference>
<feature type="region of interest" description="Disordered" evidence="8">
    <location>
        <begin position="1"/>
        <end position="29"/>
    </location>
</feature>
<dbReference type="GO" id="GO:0000209">
    <property type="term" value="P:protein polyubiquitination"/>
    <property type="evidence" value="ECO:0007669"/>
    <property type="project" value="TreeGrafter"/>
</dbReference>
<dbReference type="PROSITE" id="PS50089">
    <property type="entry name" value="ZF_RING_2"/>
    <property type="match status" value="1"/>
</dbReference>
<dbReference type="SMART" id="SM00490">
    <property type="entry name" value="HELICc"/>
    <property type="match status" value="1"/>
</dbReference>
<evidence type="ECO:0000256" key="4">
    <source>
        <dbReference type="ARBA" id="ARBA00022801"/>
    </source>
</evidence>
<dbReference type="Proteomes" id="UP000193560">
    <property type="component" value="Unassembled WGS sequence"/>
</dbReference>
<feature type="domain" description="Helicase ATP-binding" evidence="10">
    <location>
        <begin position="324"/>
        <end position="524"/>
    </location>
</feature>
<dbReference type="Gene3D" id="3.40.50.10810">
    <property type="entry name" value="Tandem AAA-ATPase domain"/>
    <property type="match status" value="1"/>
</dbReference>